<reference evidence="2" key="1">
    <citation type="journal article" date="2019" name="bioRxiv">
        <title>The Genome of the Zebra Mussel, Dreissena polymorpha: A Resource for Invasive Species Research.</title>
        <authorList>
            <person name="McCartney M.A."/>
            <person name="Auch B."/>
            <person name="Kono T."/>
            <person name="Mallez S."/>
            <person name="Zhang Y."/>
            <person name="Obille A."/>
            <person name="Becker A."/>
            <person name="Abrahante J.E."/>
            <person name="Garbe J."/>
            <person name="Badalamenti J.P."/>
            <person name="Herman A."/>
            <person name="Mangelson H."/>
            <person name="Liachko I."/>
            <person name="Sullivan S."/>
            <person name="Sone E.D."/>
            <person name="Koren S."/>
            <person name="Silverstein K.A.T."/>
            <person name="Beckman K.B."/>
            <person name="Gohl D.M."/>
        </authorList>
    </citation>
    <scope>NUCLEOTIDE SEQUENCE</scope>
    <source>
        <strain evidence="2">Duluth1</strain>
        <tissue evidence="2">Whole animal</tissue>
    </source>
</reference>
<evidence type="ECO:0000259" key="1">
    <source>
        <dbReference type="Pfam" id="PF17759"/>
    </source>
</evidence>
<dbReference type="GO" id="GO:0009328">
    <property type="term" value="C:phenylalanine-tRNA ligase complex"/>
    <property type="evidence" value="ECO:0007669"/>
    <property type="project" value="TreeGrafter"/>
</dbReference>
<dbReference type="Pfam" id="PF17759">
    <property type="entry name" value="tRNA_synthFbeta"/>
    <property type="match status" value="1"/>
</dbReference>
<evidence type="ECO:0000313" key="2">
    <source>
        <dbReference type="EMBL" id="KAH3828626.1"/>
    </source>
</evidence>
<keyword evidence="3" id="KW-1185">Reference proteome</keyword>
<dbReference type="Gene3D" id="3.30.930.10">
    <property type="entry name" value="Bira Bifunctional Protein, Domain 2"/>
    <property type="match status" value="1"/>
</dbReference>
<dbReference type="InterPro" id="IPR045864">
    <property type="entry name" value="aa-tRNA-synth_II/BPL/LPL"/>
</dbReference>
<gene>
    <name evidence="2" type="ORF">DPMN_130608</name>
</gene>
<evidence type="ECO:0000313" key="3">
    <source>
        <dbReference type="Proteomes" id="UP000828390"/>
    </source>
</evidence>
<protein>
    <recommendedName>
        <fullName evidence="1">Phenylalanyl tRNA synthetase beta chain core domain-containing protein</fullName>
    </recommendedName>
</protein>
<proteinExistence type="predicted"/>
<dbReference type="AlphaFoldDB" id="A0A9D4H7W7"/>
<dbReference type="EMBL" id="JAIWYP010000005">
    <property type="protein sequence ID" value="KAH3828626.1"/>
    <property type="molecule type" value="Genomic_DNA"/>
</dbReference>
<organism evidence="2 3">
    <name type="scientific">Dreissena polymorpha</name>
    <name type="common">Zebra mussel</name>
    <name type="synonym">Mytilus polymorpha</name>
    <dbReference type="NCBI Taxonomy" id="45954"/>
    <lineage>
        <taxon>Eukaryota</taxon>
        <taxon>Metazoa</taxon>
        <taxon>Spiralia</taxon>
        <taxon>Lophotrochozoa</taxon>
        <taxon>Mollusca</taxon>
        <taxon>Bivalvia</taxon>
        <taxon>Autobranchia</taxon>
        <taxon>Heteroconchia</taxon>
        <taxon>Euheterodonta</taxon>
        <taxon>Imparidentia</taxon>
        <taxon>Neoheterodontei</taxon>
        <taxon>Myida</taxon>
        <taxon>Dreissenoidea</taxon>
        <taxon>Dreissenidae</taxon>
        <taxon>Dreissena</taxon>
    </lineage>
</organism>
<comment type="caution">
    <text evidence="2">The sequence shown here is derived from an EMBL/GenBank/DDBJ whole genome shotgun (WGS) entry which is preliminary data.</text>
</comment>
<dbReference type="PANTHER" id="PTHR10947">
    <property type="entry name" value="PHENYLALANYL-TRNA SYNTHETASE BETA CHAIN AND LEUCINE-RICH REPEAT-CONTAINING PROTEIN 47"/>
    <property type="match status" value="1"/>
</dbReference>
<sequence length="57" mass="6553">MSYVKNTLCAQVARTTLLPGILKTLYHNKNMPLPLKLFEISDVVFKDDKKGKQFELL</sequence>
<dbReference type="SUPFAM" id="SSF55681">
    <property type="entry name" value="Class II aaRS and biotin synthetases"/>
    <property type="match status" value="1"/>
</dbReference>
<dbReference type="GO" id="GO:0004826">
    <property type="term" value="F:phenylalanine-tRNA ligase activity"/>
    <property type="evidence" value="ECO:0007669"/>
    <property type="project" value="InterPro"/>
</dbReference>
<accession>A0A9D4H7W7</accession>
<reference evidence="2" key="2">
    <citation type="submission" date="2020-11" db="EMBL/GenBank/DDBJ databases">
        <authorList>
            <person name="McCartney M.A."/>
            <person name="Auch B."/>
            <person name="Kono T."/>
            <person name="Mallez S."/>
            <person name="Becker A."/>
            <person name="Gohl D.M."/>
            <person name="Silverstein K.A.T."/>
            <person name="Koren S."/>
            <person name="Bechman K.B."/>
            <person name="Herman A."/>
            <person name="Abrahante J.E."/>
            <person name="Garbe J."/>
        </authorList>
    </citation>
    <scope>NUCLEOTIDE SEQUENCE</scope>
    <source>
        <strain evidence="2">Duluth1</strain>
        <tissue evidence="2">Whole animal</tissue>
    </source>
</reference>
<dbReference type="GO" id="GO:0006432">
    <property type="term" value="P:phenylalanyl-tRNA aminoacylation"/>
    <property type="evidence" value="ECO:0007669"/>
    <property type="project" value="InterPro"/>
</dbReference>
<dbReference type="InterPro" id="IPR041616">
    <property type="entry name" value="PheRS_beta_core"/>
</dbReference>
<feature type="domain" description="Phenylalanyl tRNA synthetase beta chain core" evidence="1">
    <location>
        <begin position="11"/>
        <end position="51"/>
    </location>
</feature>
<name>A0A9D4H7W7_DREPO</name>
<dbReference type="PANTHER" id="PTHR10947:SF0">
    <property type="entry name" value="PHENYLALANINE--TRNA LIGASE BETA SUBUNIT"/>
    <property type="match status" value="1"/>
</dbReference>
<dbReference type="InterPro" id="IPR045060">
    <property type="entry name" value="Phe-tRNA-ligase_IIc_bsu"/>
</dbReference>
<dbReference type="Proteomes" id="UP000828390">
    <property type="component" value="Unassembled WGS sequence"/>
</dbReference>